<evidence type="ECO:0000313" key="2">
    <source>
        <dbReference type="EMBL" id="BDP43188.1"/>
    </source>
</evidence>
<name>A0ABM8AHB1_9DEIO</name>
<dbReference type="Proteomes" id="UP001064971">
    <property type="component" value="Chromosome"/>
</dbReference>
<feature type="compositionally biased region" description="Low complexity" evidence="1">
    <location>
        <begin position="65"/>
        <end position="93"/>
    </location>
</feature>
<protein>
    <submittedName>
        <fullName evidence="2">Uncharacterized protein</fullName>
    </submittedName>
</protein>
<accession>A0ABM8AHB1</accession>
<evidence type="ECO:0000313" key="3">
    <source>
        <dbReference type="Proteomes" id="UP001064971"/>
    </source>
</evidence>
<organism evidence="2 3">
    <name type="scientific">Deinococcus aetherius</name>
    <dbReference type="NCBI Taxonomy" id="200252"/>
    <lineage>
        <taxon>Bacteria</taxon>
        <taxon>Thermotogati</taxon>
        <taxon>Deinococcota</taxon>
        <taxon>Deinococci</taxon>
        <taxon>Deinococcales</taxon>
        <taxon>Deinococcaceae</taxon>
        <taxon>Deinococcus</taxon>
    </lineage>
</organism>
<evidence type="ECO:0000256" key="1">
    <source>
        <dbReference type="SAM" id="MobiDB-lite"/>
    </source>
</evidence>
<dbReference type="InterPro" id="IPR016181">
    <property type="entry name" value="Acyl_CoA_acyltransferase"/>
</dbReference>
<keyword evidence="3" id="KW-1185">Reference proteome</keyword>
<dbReference type="EMBL" id="AP026560">
    <property type="protein sequence ID" value="BDP43188.1"/>
    <property type="molecule type" value="Genomic_DNA"/>
</dbReference>
<sequence length="99" mass="10954">MPPFLVRPATPADAPGIAHVHVTSWRETYPGRMPEDFLARATGEVARERREGFWTRHLNAGTGESSSSPSRRAKWSPSPRAARRATTPALARSCTRSTR</sequence>
<dbReference type="Gene3D" id="3.40.630.30">
    <property type="match status" value="1"/>
</dbReference>
<feature type="region of interest" description="Disordered" evidence="1">
    <location>
        <begin position="53"/>
        <end position="99"/>
    </location>
</feature>
<dbReference type="SUPFAM" id="SSF55729">
    <property type="entry name" value="Acyl-CoA N-acyltransferases (Nat)"/>
    <property type="match status" value="1"/>
</dbReference>
<dbReference type="RefSeq" id="WP_264775847.1">
    <property type="nucleotide sequence ID" value="NZ_AP026560.1"/>
</dbReference>
<gene>
    <name evidence="2" type="ORF">DAETH_31570</name>
</gene>
<proteinExistence type="predicted"/>
<reference evidence="2" key="1">
    <citation type="submission" date="2022-07" db="EMBL/GenBank/DDBJ databases">
        <title>Complete Genome Sequence of the Radioresistant Bacterium Deinococcus aetherius ST0316, Isolated from the Air Dust collected in Lower Stratosphere above Japan.</title>
        <authorList>
            <person name="Satoh K."/>
            <person name="Hagiwara K."/>
            <person name="Katsumata K."/>
            <person name="Kubo A."/>
            <person name="Yokobori S."/>
            <person name="Yamagishi A."/>
            <person name="Oono Y."/>
            <person name="Narumi I."/>
        </authorList>
    </citation>
    <scope>NUCLEOTIDE SEQUENCE</scope>
    <source>
        <strain evidence="2">ST0316</strain>
    </source>
</reference>